<name>A0A4D4KZS9_STRVO</name>
<gene>
    <name evidence="1" type="ORF">SVIO_050780</name>
</gene>
<accession>A0A4D4KZS9</accession>
<evidence type="ECO:0000313" key="2">
    <source>
        <dbReference type="Proteomes" id="UP000301309"/>
    </source>
</evidence>
<proteinExistence type="predicted"/>
<dbReference type="Proteomes" id="UP000301309">
    <property type="component" value="Unassembled WGS sequence"/>
</dbReference>
<dbReference type="AlphaFoldDB" id="A0A4D4KZS9"/>
<reference evidence="1 2" key="1">
    <citation type="journal article" date="2020" name="Int. J. Syst. Evol. Microbiol.">
        <title>Reclassification of Streptomyces castelarensis and Streptomyces sporoclivatus as later heterotypic synonyms of Streptomyces antimycoticus.</title>
        <authorList>
            <person name="Komaki H."/>
            <person name="Tamura T."/>
        </authorList>
    </citation>
    <scope>NUCLEOTIDE SEQUENCE [LARGE SCALE GENOMIC DNA]</scope>
    <source>
        <strain evidence="1 2">NBRC 13459</strain>
    </source>
</reference>
<dbReference type="EMBL" id="BJHW01000001">
    <property type="protein sequence ID" value="GDY54455.1"/>
    <property type="molecule type" value="Genomic_DNA"/>
</dbReference>
<protein>
    <submittedName>
        <fullName evidence="1">Uncharacterized protein</fullName>
    </submittedName>
</protein>
<evidence type="ECO:0000313" key="1">
    <source>
        <dbReference type="EMBL" id="GDY54455.1"/>
    </source>
</evidence>
<dbReference type="RefSeq" id="WP_174890159.1">
    <property type="nucleotide sequence ID" value="NZ_BAAASO010000003.1"/>
</dbReference>
<comment type="caution">
    <text evidence="1">The sequence shown here is derived from an EMBL/GenBank/DDBJ whole genome shotgun (WGS) entry which is preliminary data.</text>
</comment>
<keyword evidence="2" id="KW-1185">Reference proteome</keyword>
<organism evidence="1 2">
    <name type="scientific">Streptomyces violaceusniger</name>
    <dbReference type="NCBI Taxonomy" id="68280"/>
    <lineage>
        <taxon>Bacteria</taxon>
        <taxon>Bacillati</taxon>
        <taxon>Actinomycetota</taxon>
        <taxon>Actinomycetes</taxon>
        <taxon>Kitasatosporales</taxon>
        <taxon>Streptomycetaceae</taxon>
        <taxon>Streptomyces</taxon>
        <taxon>Streptomyces violaceusniger group</taxon>
    </lineage>
</organism>
<sequence length="72" mass="7270">MLSGYGPVGRAYAERLVGGTLPLRLAAVRASAAEGLPPEPRHGERRSSPLGAALAMVKDTLDVAGPVGSGFA</sequence>